<comment type="caution">
    <text evidence="1">The sequence shown here is derived from an EMBL/GenBank/DDBJ whole genome shotgun (WGS) entry which is preliminary data.</text>
</comment>
<dbReference type="Proteomes" id="UP000177362">
    <property type="component" value="Unassembled WGS sequence"/>
</dbReference>
<dbReference type="InterPro" id="IPR026350">
    <property type="entry name" value="GxxExxY"/>
</dbReference>
<evidence type="ECO:0000313" key="1">
    <source>
        <dbReference type="EMBL" id="OHA00703.1"/>
    </source>
</evidence>
<accession>A0A1G2KMT0</accession>
<dbReference type="EMBL" id="MHQJ01000039">
    <property type="protein sequence ID" value="OHA00703.1"/>
    <property type="molecule type" value="Genomic_DNA"/>
</dbReference>
<name>A0A1G2KMT0_9BACT</name>
<dbReference type="Pfam" id="PF13366">
    <property type="entry name" value="PDDEXK_3"/>
    <property type="match status" value="1"/>
</dbReference>
<evidence type="ECO:0000313" key="2">
    <source>
        <dbReference type="Proteomes" id="UP000177362"/>
    </source>
</evidence>
<dbReference type="STRING" id="1802271.A3C11_01655"/>
<protein>
    <recommendedName>
        <fullName evidence="3">GxxExxY protein</fullName>
    </recommendedName>
</protein>
<gene>
    <name evidence="1" type="ORF">A3C11_01655</name>
</gene>
<dbReference type="NCBIfam" id="TIGR04256">
    <property type="entry name" value="GxxExxY"/>
    <property type="match status" value="1"/>
</dbReference>
<dbReference type="AlphaFoldDB" id="A0A1G2KMT0"/>
<organism evidence="1 2">
    <name type="scientific">Candidatus Sungbacteria bacterium RIFCSPHIGHO2_02_FULL_49_12</name>
    <dbReference type="NCBI Taxonomy" id="1802271"/>
    <lineage>
        <taxon>Bacteria</taxon>
        <taxon>Candidatus Sungiibacteriota</taxon>
    </lineage>
</organism>
<reference evidence="1 2" key="1">
    <citation type="journal article" date="2016" name="Nat. Commun.">
        <title>Thousands of microbial genomes shed light on interconnected biogeochemical processes in an aquifer system.</title>
        <authorList>
            <person name="Anantharaman K."/>
            <person name="Brown C.T."/>
            <person name="Hug L.A."/>
            <person name="Sharon I."/>
            <person name="Castelle C.J."/>
            <person name="Probst A.J."/>
            <person name="Thomas B.C."/>
            <person name="Singh A."/>
            <person name="Wilkins M.J."/>
            <person name="Karaoz U."/>
            <person name="Brodie E.L."/>
            <person name="Williams K.H."/>
            <person name="Hubbard S.S."/>
            <person name="Banfield J.F."/>
        </authorList>
    </citation>
    <scope>NUCLEOTIDE SEQUENCE [LARGE SCALE GENOMIC DNA]</scope>
</reference>
<proteinExistence type="predicted"/>
<sequence length="125" mass="14909">MTEIIHKELSYRIIDIAFEIYNHLGYGYRETYYHRAIRIELQKHNIAFEHEKEIPLYYKGDKIGKTFLDFVIEGKIVLEIKVANTMKQKDVAQVLEYLRSSGIQLGIVVWITKQGVYYRRLVNIR</sequence>
<evidence type="ECO:0008006" key="3">
    <source>
        <dbReference type="Google" id="ProtNLM"/>
    </source>
</evidence>